<evidence type="ECO:0000259" key="11">
    <source>
        <dbReference type="PROSITE" id="PS01124"/>
    </source>
</evidence>
<organism evidence="12 13">
    <name type="scientific">Tautonia sociabilis</name>
    <dbReference type="NCBI Taxonomy" id="2080755"/>
    <lineage>
        <taxon>Bacteria</taxon>
        <taxon>Pseudomonadati</taxon>
        <taxon>Planctomycetota</taxon>
        <taxon>Planctomycetia</taxon>
        <taxon>Isosphaerales</taxon>
        <taxon>Isosphaeraceae</taxon>
        <taxon>Tautonia</taxon>
    </lineage>
</organism>
<evidence type="ECO:0000256" key="3">
    <source>
        <dbReference type="ARBA" id="ARBA00011918"/>
    </source>
</evidence>
<dbReference type="InterPro" id="IPR004026">
    <property type="entry name" value="Ada_DNA_repair_Zn-bd"/>
</dbReference>
<comment type="similarity">
    <text evidence="2">Belongs to the MGMT family.</text>
</comment>
<dbReference type="GO" id="GO:0006281">
    <property type="term" value="P:DNA repair"/>
    <property type="evidence" value="ECO:0007669"/>
    <property type="project" value="UniProtKB-KW"/>
</dbReference>
<dbReference type="Pfam" id="PF01035">
    <property type="entry name" value="DNA_binding_1"/>
    <property type="match status" value="1"/>
</dbReference>
<evidence type="ECO:0000256" key="5">
    <source>
        <dbReference type="ARBA" id="ARBA00022679"/>
    </source>
</evidence>
<dbReference type="Pfam" id="PF12833">
    <property type="entry name" value="HTH_18"/>
    <property type="match status" value="1"/>
</dbReference>
<dbReference type="InterPro" id="IPR036388">
    <property type="entry name" value="WH-like_DNA-bd_sf"/>
</dbReference>
<dbReference type="InterPro" id="IPR018060">
    <property type="entry name" value="HTH_AraC"/>
</dbReference>
<dbReference type="NCBIfam" id="TIGR00589">
    <property type="entry name" value="ogt"/>
    <property type="match status" value="1"/>
</dbReference>
<dbReference type="InterPro" id="IPR014048">
    <property type="entry name" value="MethylDNA_cys_MeTrfase_DNA-bd"/>
</dbReference>
<dbReference type="PROSITE" id="PS00374">
    <property type="entry name" value="MGMT"/>
    <property type="match status" value="1"/>
</dbReference>
<dbReference type="Gene3D" id="1.10.10.60">
    <property type="entry name" value="Homeodomain-like"/>
    <property type="match status" value="1"/>
</dbReference>
<evidence type="ECO:0000256" key="2">
    <source>
        <dbReference type="ARBA" id="ARBA00008711"/>
    </source>
</evidence>
<dbReference type="Gene3D" id="3.30.160.70">
    <property type="entry name" value="Methylated DNA-protein cysteine methyltransferase domain"/>
    <property type="match status" value="1"/>
</dbReference>
<feature type="domain" description="HTH araC/xylS-type" evidence="11">
    <location>
        <begin position="139"/>
        <end position="233"/>
    </location>
</feature>
<dbReference type="SUPFAM" id="SSF46767">
    <property type="entry name" value="Methylated DNA-protein cysteine methyltransferase, C-terminal domain"/>
    <property type="match status" value="1"/>
</dbReference>
<keyword evidence="5 12" id="KW-0808">Transferase</keyword>
<dbReference type="Gene3D" id="3.40.10.10">
    <property type="entry name" value="DNA Methylphosphotriester Repair Domain"/>
    <property type="match status" value="1"/>
</dbReference>
<dbReference type="GO" id="GO:0003700">
    <property type="term" value="F:DNA-binding transcription factor activity"/>
    <property type="evidence" value="ECO:0007669"/>
    <property type="project" value="InterPro"/>
</dbReference>
<dbReference type="AlphaFoldDB" id="A0A432MR99"/>
<comment type="catalytic activity">
    <reaction evidence="1">
        <text>a 4-O-methyl-thymidine in DNA + L-cysteinyl-[protein] = a thymidine in DNA + S-methyl-L-cysteinyl-[protein]</text>
        <dbReference type="Rhea" id="RHEA:53428"/>
        <dbReference type="Rhea" id="RHEA-COMP:10131"/>
        <dbReference type="Rhea" id="RHEA-COMP:10132"/>
        <dbReference type="Rhea" id="RHEA-COMP:13555"/>
        <dbReference type="Rhea" id="RHEA-COMP:13556"/>
        <dbReference type="ChEBI" id="CHEBI:29950"/>
        <dbReference type="ChEBI" id="CHEBI:82612"/>
        <dbReference type="ChEBI" id="CHEBI:137386"/>
        <dbReference type="ChEBI" id="CHEBI:137387"/>
        <dbReference type="EC" id="2.1.1.63"/>
    </reaction>
</comment>
<dbReference type="Pfam" id="PF02805">
    <property type="entry name" value="Ada_Zn_binding"/>
    <property type="match status" value="1"/>
</dbReference>
<name>A0A432MR99_9BACT</name>
<comment type="catalytic activity">
    <reaction evidence="9">
        <text>a 6-O-methyl-2'-deoxyguanosine in DNA + L-cysteinyl-[protein] = S-methyl-L-cysteinyl-[protein] + a 2'-deoxyguanosine in DNA</text>
        <dbReference type="Rhea" id="RHEA:24000"/>
        <dbReference type="Rhea" id="RHEA-COMP:10131"/>
        <dbReference type="Rhea" id="RHEA-COMP:10132"/>
        <dbReference type="Rhea" id="RHEA-COMP:11367"/>
        <dbReference type="Rhea" id="RHEA-COMP:11368"/>
        <dbReference type="ChEBI" id="CHEBI:29950"/>
        <dbReference type="ChEBI" id="CHEBI:82612"/>
        <dbReference type="ChEBI" id="CHEBI:85445"/>
        <dbReference type="ChEBI" id="CHEBI:85448"/>
        <dbReference type="EC" id="2.1.1.63"/>
    </reaction>
</comment>
<protein>
    <recommendedName>
        <fullName evidence="3">methylated-DNA--[protein]-cysteine S-methyltransferase</fullName>
        <ecNumber evidence="3">2.1.1.63</ecNumber>
    </recommendedName>
</protein>
<evidence type="ECO:0000313" key="13">
    <source>
        <dbReference type="Proteomes" id="UP000280296"/>
    </source>
</evidence>
<evidence type="ECO:0000256" key="4">
    <source>
        <dbReference type="ARBA" id="ARBA00022603"/>
    </source>
</evidence>
<feature type="region of interest" description="Disordered" evidence="10">
    <location>
        <begin position="100"/>
        <end position="139"/>
    </location>
</feature>
<evidence type="ECO:0000256" key="8">
    <source>
        <dbReference type="ARBA" id="ARBA00023204"/>
    </source>
</evidence>
<dbReference type="GO" id="GO:0003908">
    <property type="term" value="F:methylated-DNA-[protein]-cysteine S-methyltransferase activity"/>
    <property type="evidence" value="ECO:0007669"/>
    <property type="project" value="UniProtKB-EC"/>
</dbReference>
<dbReference type="SMART" id="SM00342">
    <property type="entry name" value="HTH_ARAC"/>
    <property type="match status" value="1"/>
</dbReference>
<accession>A0A432MR99</accession>
<dbReference type="CDD" id="cd06445">
    <property type="entry name" value="ATase"/>
    <property type="match status" value="1"/>
</dbReference>
<evidence type="ECO:0000256" key="1">
    <source>
        <dbReference type="ARBA" id="ARBA00001286"/>
    </source>
</evidence>
<dbReference type="GO" id="GO:0008270">
    <property type="term" value="F:zinc ion binding"/>
    <property type="evidence" value="ECO:0007669"/>
    <property type="project" value="InterPro"/>
</dbReference>
<evidence type="ECO:0000313" key="12">
    <source>
        <dbReference type="EMBL" id="RUL89779.1"/>
    </source>
</evidence>
<dbReference type="GO" id="GO:0043565">
    <property type="term" value="F:sequence-specific DNA binding"/>
    <property type="evidence" value="ECO:0007669"/>
    <property type="project" value="InterPro"/>
</dbReference>
<reference evidence="12 13" key="2">
    <citation type="submission" date="2019-01" db="EMBL/GenBank/DDBJ databases">
        <title>Tautonia sociabilis, a novel thermotolerant planctomycete of Isosphaeraceae family, isolated from a 4000 m deep subterranean habitat.</title>
        <authorList>
            <person name="Kovaleva O.L."/>
            <person name="Elcheninov A.G."/>
            <person name="Van Heerden E."/>
            <person name="Toshchakov S.V."/>
            <person name="Novikov A."/>
            <person name="Bonch-Osmolovskaya E.A."/>
            <person name="Kublanov I.V."/>
        </authorList>
    </citation>
    <scope>NUCLEOTIDE SEQUENCE [LARGE SCALE GENOMIC DNA]</scope>
    <source>
        <strain evidence="12 13">GM2012</strain>
    </source>
</reference>
<evidence type="ECO:0000256" key="10">
    <source>
        <dbReference type="SAM" id="MobiDB-lite"/>
    </source>
</evidence>
<keyword evidence="13" id="KW-1185">Reference proteome</keyword>
<dbReference type="EMBL" id="RYZH01000001">
    <property type="protein sequence ID" value="RUL89779.1"/>
    <property type="molecule type" value="Genomic_DNA"/>
</dbReference>
<dbReference type="SUPFAM" id="SSF57884">
    <property type="entry name" value="Ada DNA repair protein, N-terminal domain (N-Ada 10)"/>
    <property type="match status" value="1"/>
</dbReference>
<dbReference type="InterPro" id="IPR036631">
    <property type="entry name" value="MGMT_N_sf"/>
</dbReference>
<dbReference type="GO" id="GO:0032259">
    <property type="term" value="P:methylation"/>
    <property type="evidence" value="ECO:0007669"/>
    <property type="project" value="UniProtKB-KW"/>
</dbReference>
<gene>
    <name evidence="12" type="ORF">TsocGM_01030</name>
</gene>
<dbReference type="InterPro" id="IPR035451">
    <property type="entry name" value="Ada-like_dom_sf"/>
</dbReference>
<dbReference type="InterPro" id="IPR001497">
    <property type="entry name" value="MethylDNA_cys_MeTrfase_AS"/>
</dbReference>
<dbReference type="InterPro" id="IPR036217">
    <property type="entry name" value="MethylDNA_cys_MeTrfase_DNAb"/>
</dbReference>
<proteinExistence type="inferred from homology"/>
<dbReference type="PROSITE" id="PS01124">
    <property type="entry name" value="HTH_ARAC_FAMILY_2"/>
    <property type="match status" value="1"/>
</dbReference>
<dbReference type="EC" id="2.1.1.63" evidence="3"/>
<comment type="caution">
    <text evidence="12">The sequence shown here is derived from an EMBL/GenBank/DDBJ whole genome shotgun (WGS) entry which is preliminary data.</text>
</comment>
<dbReference type="Gene3D" id="1.10.10.10">
    <property type="entry name" value="Winged helix-like DNA-binding domain superfamily/Winged helix DNA-binding domain"/>
    <property type="match status" value="1"/>
</dbReference>
<dbReference type="FunFam" id="1.10.10.10:FF:000214">
    <property type="entry name" value="Methylated-DNA--protein-cysteine methyltransferase"/>
    <property type="match status" value="1"/>
</dbReference>
<evidence type="ECO:0000256" key="9">
    <source>
        <dbReference type="ARBA" id="ARBA00049348"/>
    </source>
</evidence>
<dbReference type="PANTHER" id="PTHR10815:SF5">
    <property type="entry name" value="METHYLATED-DNA--PROTEIN-CYSTEINE METHYLTRANSFERASE"/>
    <property type="match status" value="1"/>
</dbReference>
<keyword evidence="8" id="KW-0234">DNA repair</keyword>
<keyword evidence="4 12" id="KW-0489">Methyltransferase</keyword>
<keyword evidence="7" id="KW-0010">Activator</keyword>
<dbReference type="SUPFAM" id="SSF53155">
    <property type="entry name" value="Methylated DNA-protein cysteine methyltransferase domain"/>
    <property type="match status" value="1"/>
</dbReference>
<dbReference type="RefSeq" id="WP_126723454.1">
    <property type="nucleotide sequence ID" value="NZ_RYZH01000001.1"/>
</dbReference>
<keyword evidence="6" id="KW-0227">DNA damage</keyword>
<evidence type="ECO:0000256" key="6">
    <source>
        <dbReference type="ARBA" id="ARBA00022763"/>
    </source>
</evidence>
<dbReference type="OrthoDB" id="9783680at2"/>
<reference evidence="12 13" key="1">
    <citation type="submission" date="2018-12" db="EMBL/GenBank/DDBJ databases">
        <authorList>
            <person name="Toschakov S.V."/>
        </authorList>
    </citation>
    <scope>NUCLEOTIDE SEQUENCE [LARGE SCALE GENOMIC DNA]</scope>
    <source>
        <strain evidence="12 13">GM2012</strain>
    </source>
</reference>
<evidence type="ECO:0000256" key="7">
    <source>
        <dbReference type="ARBA" id="ARBA00023159"/>
    </source>
</evidence>
<dbReference type="PANTHER" id="PTHR10815">
    <property type="entry name" value="METHYLATED-DNA--PROTEIN-CYSTEINE METHYLTRANSFERASE"/>
    <property type="match status" value="1"/>
</dbReference>
<dbReference type="Proteomes" id="UP000280296">
    <property type="component" value="Unassembled WGS sequence"/>
</dbReference>
<sequence>MLQYGPRRTSRFRPGAECPEKLRRIAGDYFDEDQLLRPVDRAIARREASSVSIFMVAVRTTGVFCRPGCPARTPRFENVTFFASAEEAARAGFRPCKRCRPSEPPGGEPDHVQQTQAERCKRCRPSEPPGGVPSWQAPLLEDLERDPARRRTDADLRRLGLDPSRVRRWFRARHGTTFHADQRARRLGLAIEEVREGASLDRAALDHGFESLSGFRDAWARLVGDAPRRSEGTPVLTLRRLDTPLGPMVAGATEAGVALLEFADPGRLEPQAEAVRRALGCLAAPGRHEWLDRLASELAEYFDGRLSAFSVPLILSGTPFQALAWEYLRTIPYGETRSYSEQARAIGRPSAVRAVGRANGQNRLAILVPCHRVVAADGRLRGYGGGLWRKQFLIDLERRQAPGAAAQAGAPAS</sequence>